<accession>A0A2T9YV01</accession>
<proteinExistence type="predicted"/>
<feature type="region of interest" description="Disordered" evidence="1">
    <location>
        <begin position="152"/>
        <end position="174"/>
    </location>
</feature>
<dbReference type="OrthoDB" id="5963861at2759"/>
<protein>
    <submittedName>
        <fullName evidence="2">Uncharacterized protein</fullName>
    </submittedName>
</protein>
<evidence type="ECO:0000256" key="1">
    <source>
        <dbReference type="SAM" id="MobiDB-lite"/>
    </source>
</evidence>
<dbReference type="EMBL" id="MBFR01000039">
    <property type="protein sequence ID" value="PVU96177.1"/>
    <property type="molecule type" value="Genomic_DNA"/>
</dbReference>
<organism evidence="2 3">
    <name type="scientific">Smittium simulii</name>
    <dbReference type="NCBI Taxonomy" id="133385"/>
    <lineage>
        <taxon>Eukaryota</taxon>
        <taxon>Fungi</taxon>
        <taxon>Fungi incertae sedis</taxon>
        <taxon>Zoopagomycota</taxon>
        <taxon>Kickxellomycotina</taxon>
        <taxon>Harpellomycetes</taxon>
        <taxon>Harpellales</taxon>
        <taxon>Legeriomycetaceae</taxon>
        <taxon>Smittium</taxon>
    </lineage>
</organism>
<evidence type="ECO:0000313" key="3">
    <source>
        <dbReference type="Proteomes" id="UP000245383"/>
    </source>
</evidence>
<name>A0A2T9YV01_9FUNG</name>
<dbReference type="Proteomes" id="UP000245383">
    <property type="component" value="Unassembled WGS sequence"/>
</dbReference>
<reference evidence="2 3" key="1">
    <citation type="journal article" date="2018" name="MBio">
        <title>Comparative Genomics Reveals the Core Gene Toolbox for the Fungus-Insect Symbiosis.</title>
        <authorList>
            <person name="Wang Y."/>
            <person name="Stata M."/>
            <person name="Wang W."/>
            <person name="Stajich J.E."/>
            <person name="White M.M."/>
            <person name="Moncalvo J.M."/>
        </authorList>
    </citation>
    <scope>NUCLEOTIDE SEQUENCE [LARGE SCALE GENOMIC DNA]</scope>
    <source>
        <strain evidence="2 3">SWE-8-4</strain>
    </source>
</reference>
<feature type="compositionally biased region" description="Basic residues" evidence="1">
    <location>
        <begin position="153"/>
        <end position="166"/>
    </location>
</feature>
<evidence type="ECO:0000313" key="2">
    <source>
        <dbReference type="EMBL" id="PVU96177.1"/>
    </source>
</evidence>
<sequence length="637" mass="73530">MDQNNLTNLISNLAEQLILLIARNAETQQAAQRIQRGQQDQPIQTYPVEVKLPHVVARAPVTDLIYYSELLGVNTLVGEDFFRSRLPEEDNSEEAFSLEVKLLLADASSNIARLRRELVYKTMGLLKKASKLAEKTEDSLFEPEQFDTIVETKKKKQRKTQTKSRRKREEQGLSVETLNTSPVGGLERGFKIPFNPTYSPKFKVQKKVRKKASTAISENNLALYQIIYRLGQELQDEIPDICMQNNQEERLHDIFESRGCVSTHTYTLKLQKIPEVYVKRDEPTVQSSPIRTITEPTHIKQNFEAHVDKSKKKREVIENYRTINPTLRNDHQFKINGFKGTNKQDSGLETRSCKTIENRQDNSKRIRQFYWESSSNVCCASTRSIFFEEKQENRELLQLVQGHTSNRNKRTPTLLEEMEKPILLPAVELNSSSITESDTRENNINNNNFSLDFGNMVSNTDQACNIGPSKDRSVRDSARPKKRKITTNPEQDMVFNSAENQWSTLQEKLSNKEMLEKKCFNELMDYLNDTSIISANNKYFNIGKVMGYFNIHIIGFLRERNIPRIDGACTEVLEHSLKLIIEATKEKKRGSPIEKISKFARALCPRPHFNNKNLTVNHLFRNSRDYNKQLSVDSISR</sequence>
<dbReference type="AlphaFoldDB" id="A0A2T9YV01"/>
<keyword evidence="3" id="KW-1185">Reference proteome</keyword>
<comment type="caution">
    <text evidence="2">The sequence shown here is derived from an EMBL/GenBank/DDBJ whole genome shotgun (WGS) entry which is preliminary data.</text>
</comment>
<gene>
    <name evidence="2" type="ORF">BB561_001342</name>
</gene>